<dbReference type="AlphaFoldDB" id="A0A4R5DRY7"/>
<evidence type="ECO:0000259" key="1">
    <source>
        <dbReference type="SMART" id="SM01321"/>
    </source>
</evidence>
<dbReference type="OrthoDB" id="9797997at2"/>
<protein>
    <submittedName>
        <fullName evidence="2">IS200/IS605 family transposase</fullName>
    </submittedName>
</protein>
<organism evidence="2 3">
    <name type="scientific">Dyadobacter psychrotolerans</name>
    <dbReference type="NCBI Taxonomy" id="2541721"/>
    <lineage>
        <taxon>Bacteria</taxon>
        <taxon>Pseudomonadati</taxon>
        <taxon>Bacteroidota</taxon>
        <taxon>Cytophagia</taxon>
        <taxon>Cytophagales</taxon>
        <taxon>Spirosomataceae</taxon>
        <taxon>Dyadobacter</taxon>
    </lineage>
</organism>
<evidence type="ECO:0000313" key="3">
    <source>
        <dbReference type="Proteomes" id="UP000294850"/>
    </source>
</evidence>
<feature type="domain" description="Transposase IS200-like" evidence="1">
    <location>
        <begin position="3"/>
        <end position="117"/>
    </location>
</feature>
<dbReference type="PANTHER" id="PTHR33360:SF2">
    <property type="entry name" value="TRANSPOSASE FOR INSERTION SEQUENCE ELEMENT IS200"/>
    <property type="match status" value="1"/>
</dbReference>
<dbReference type="PANTHER" id="PTHR33360">
    <property type="entry name" value="TRANSPOSASE FOR INSERTION SEQUENCE ELEMENT IS200"/>
    <property type="match status" value="1"/>
</dbReference>
<comment type="caution">
    <text evidence="2">The sequence shown here is derived from an EMBL/GenBank/DDBJ whole genome shotgun (WGS) entry which is preliminary data.</text>
</comment>
<dbReference type="RefSeq" id="WP_131958001.1">
    <property type="nucleotide sequence ID" value="NZ_SMFL01000003.1"/>
</dbReference>
<proteinExistence type="predicted"/>
<dbReference type="SUPFAM" id="SSF143422">
    <property type="entry name" value="Transposase IS200-like"/>
    <property type="match status" value="1"/>
</dbReference>
<dbReference type="InterPro" id="IPR002686">
    <property type="entry name" value="Transposase_17"/>
</dbReference>
<dbReference type="InterPro" id="IPR036515">
    <property type="entry name" value="Transposase_17_sf"/>
</dbReference>
<gene>
    <name evidence="2" type="primary">tnpA</name>
    <name evidence="2" type="ORF">E0F88_09530</name>
</gene>
<sequence length="145" mass="16765">MAYLKIWIHAVWGTKNRQPILKPPILNTICTHIAGNAKDKGIYIDRINGHDDHVHVLMLLKADLSIAKQIQLLKGESAYWANKNNLINGVFEWSAQYFAASVSNDKVNLVRNYIDRQQTHHQRRTFQEEYQIFLKGIGYIEGDFS</sequence>
<dbReference type="GO" id="GO:0004803">
    <property type="term" value="F:transposase activity"/>
    <property type="evidence" value="ECO:0007669"/>
    <property type="project" value="InterPro"/>
</dbReference>
<keyword evidence="3" id="KW-1185">Reference proteome</keyword>
<reference evidence="2 3" key="1">
    <citation type="submission" date="2019-03" db="EMBL/GenBank/DDBJ databases">
        <title>Dyadobacter AR-3-6 sp. nov., isolated from arctic soil.</title>
        <authorList>
            <person name="Chaudhary D.K."/>
        </authorList>
    </citation>
    <scope>NUCLEOTIDE SEQUENCE [LARGE SCALE GENOMIC DNA]</scope>
    <source>
        <strain evidence="2 3">AR-3-6</strain>
    </source>
</reference>
<accession>A0A4R5DRY7</accession>
<name>A0A4R5DRY7_9BACT</name>
<dbReference type="NCBIfam" id="NF033573">
    <property type="entry name" value="transpos_IS200"/>
    <property type="match status" value="1"/>
</dbReference>
<dbReference type="Gene3D" id="3.30.70.1290">
    <property type="entry name" value="Transposase IS200-like"/>
    <property type="match status" value="1"/>
</dbReference>
<evidence type="ECO:0000313" key="2">
    <source>
        <dbReference type="EMBL" id="TDE16467.1"/>
    </source>
</evidence>
<dbReference type="Pfam" id="PF01797">
    <property type="entry name" value="Y1_Tnp"/>
    <property type="match status" value="1"/>
</dbReference>
<dbReference type="GO" id="GO:0006313">
    <property type="term" value="P:DNA transposition"/>
    <property type="evidence" value="ECO:0007669"/>
    <property type="project" value="InterPro"/>
</dbReference>
<dbReference type="EMBL" id="SMFL01000003">
    <property type="protein sequence ID" value="TDE16467.1"/>
    <property type="molecule type" value="Genomic_DNA"/>
</dbReference>
<dbReference type="SMART" id="SM01321">
    <property type="entry name" value="Y1_Tnp"/>
    <property type="match status" value="1"/>
</dbReference>
<dbReference type="Proteomes" id="UP000294850">
    <property type="component" value="Unassembled WGS sequence"/>
</dbReference>
<dbReference type="GO" id="GO:0003677">
    <property type="term" value="F:DNA binding"/>
    <property type="evidence" value="ECO:0007669"/>
    <property type="project" value="InterPro"/>
</dbReference>